<keyword evidence="2" id="KW-1185">Reference proteome</keyword>
<accession>A0AAU9WGW1</accession>
<dbReference type="Proteomes" id="UP001159428">
    <property type="component" value="Unassembled WGS sequence"/>
</dbReference>
<proteinExistence type="predicted"/>
<dbReference type="AlphaFoldDB" id="A0AAU9WGW1"/>
<feature type="non-terminal residue" evidence="1">
    <location>
        <position position="1"/>
    </location>
</feature>
<name>A0AAU9WGW1_9CNID</name>
<protein>
    <submittedName>
        <fullName evidence="1">Uncharacterized protein</fullName>
    </submittedName>
</protein>
<evidence type="ECO:0000313" key="1">
    <source>
        <dbReference type="EMBL" id="CAH3114497.1"/>
    </source>
</evidence>
<reference evidence="1 2" key="1">
    <citation type="submission" date="2022-05" db="EMBL/GenBank/DDBJ databases">
        <authorList>
            <consortium name="Genoscope - CEA"/>
            <person name="William W."/>
        </authorList>
    </citation>
    <scope>NUCLEOTIDE SEQUENCE [LARGE SCALE GENOMIC DNA]</scope>
</reference>
<evidence type="ECO:0000313" key="2">
    <source>
        <dbReference type="Proteomes" id="UP001159428"/>
    </source>
</evidence>
<comment type="caution">
    <text evidence="1">The sequence shown here is derived from an EMBL/GenBank/DDBJ whole genome shotgun (WGS) entry which is preliminary data.</text>
</comment>
<dbReference type="EMBL" id="CALNXJ010000014">
    <property type="protein sequence ID" value="CAH3114497.1"/>
    <property type="molecule type" value="Genomic_DNA"/>
</dbReference>
<organism evidence="1 2">
    <name type="scientific">Pocillopora meandrina</name>
    <dbReference type="NCBI Taxonomy" id="46732"/>
    <lineage>
        <taxon>Eukaryota</taxon>
        <taxon>Metazoa</taxon>
        <taxon>Cnidaria</taxon>
        <taxon>Anthozoa</taxon>
        <taxon>Hexacorallia</taxon>
        <taxon>Scleractinia</taxon>
        <taxon>Astrocoeniina</taxon>
        <taxon>Pocilloporidae</taxon>
        <taxon>Pocillopora</taxon>
    </lineage>
</organism>
<sequence>LKKTGVFLQIGSGICPFCRKTPRLLIVEEKESTAIVSSNPRSIDDIVLMQTEKLNLLEGTGD</sequence>
<gene>
    <name evidence="1" type="ORF">PMEA_00005485</name>
</gene>